<dbReference type="InterPro" id="IPR036388">
    <property type="entry name" value="WH-like_DNA-bd_sf"/>
</dbReference>
<dbReference type="Gene3D" id="1.10.10.10">
    <property type="entry name" value="Winged helix-like DNA-binding domain superfamily/Winged helix DNA-binding domain"/>
    <property type="match status" value="1"/>
</dbReference>
<comment type="caution">
    <text evidence="1">The sequence shown here is derived from an EMBL/GenBank/DDBJ whole genome shotgun (WGS) entry which is preliminary data.</text>
</comment>
<reference evidence="1 2" key="1">
    <citation type="submission" date="2023-10" db="EMBL/GenBank/DDBJ databases">
        <title>Noviherbaspirillum sp. CPCC 100848 genome assembly.</title>
        <authorList>
            <person name="Li X.Y."/>
            <person name="Fang X.M."/>
        </authorList>
    </citation>
    <scope>NUCLEOTIDE SEQUENCE [LARGE SCALE GENOMIC DNA]</scope>
    <source>
        <strain evidence="1 2">CPCC 100848</strain>
    </source>
</reference>
<proteinExistence type="predicted"/>
<protein>
    <submittedName>
        <fullName evidence="1">Uncharacterized protein</fullName>
    </submittedName>
</protein>
<accession>A0ABU6JAR5</accession>
<evidence type="ECO:0000313" key="1">
    <source>
        <dbReference type="EMBL" id="MEC4720528.1"/>
    </source>
</evidence>
<keyword evidence="2" id="KW-1185">Reference proteome</keyword>
<dbReference type="RefSeq" id="WP_326507246.1">
    <property type="nucleotide sequence ID" value="NZ_JAWIIV010000011.1"/>
</dbReference>
<dbReference type="EMBL" id="JAWIIV010000011">
    <property type="protein sequence ID" value="MEC4720528.1"/>
    <property type="molecule type" value="Genomic_DNA"/>
</dbReference>
<name>A0ABU6JAR5_9BURK</name>
<evidence type="ECO:0000313" key="2">
    <source>
        <dbReference type="Proteomes" id="UP001352263"/>
    </source>
</evidence>
<gene>
    <name evidence="1" type="ORF">RY831_15300</name>
</gene>
<organism evidence="1 2">
    <name type="scientific">Noviherbaspirillum album</name>
    <dbReference type="NCBI Taxonomy" id="3080276"/>
    <lineage>
        <taxon>Bacteria</taxon>
        <taxon>Pseudomonadati</taxon>
        <taxon>Pseudomonadota</taxon>
        <taxon>Betaproteobacteria</taxon>
        <taxon>Burkholderiales</taxon>
        <taxon>Oxalobacteraceae</taxon>
        <taxon>Noviherbaspirillum</taxon>
    </lineage>
</organism>
<sequence>MSDASPHKALKTVYKKGDLRRMLSVLGAIAALEKATLIRIADKTGLSNKTVTALIDQAREQAGVTIEKIGPQYRITDWGLVIRPEGADLALTGALDAPSI</sequence>
<dbReference type="Proteomes" id="UP001352263">
    <property type="component" value="Unassembled WGS sequence"/>
</dbReference>